<dbReference type="SUPFAM" id="SSF52317">
    <property type="entry name" value="Class I glutamine amidotransferase-like"/>
    <property type="match status" value="1"/>
</dbReference>
<evidence type="ECO:0000313" key="4">
    <source>
        <dbReference type="Proteomes" id="UP000076969"/>
    </source>
</evidence>
<evidence type="ECO:0000259" key="2">
    <source>
        <dbReference type="Pfam" id="PF14258"/>
    </source>
</evidence>
<dbReference type="AlphaFoldDB" id="A0A172WFP9"/>
<dbReference type="GeneID" id="28495112"/>
<evidence type="ECO:0000313" key="3">
    <source>
        <dbReference type="EMBL" id="ANF22248.1"/>
    </source>
</evidence>
<proteinExistence type="predicted"/>
<feature type="transmembrane region" description="Helical" evidence="1">
    <location>
        <begin position="7"/>
        <end position="27"/>
    </location>
</feature>
<feature type="domain" description="DUF4350" evidence="2">
    <location>
        <begin position="36"/>
        <end position="227"/>
    </location>
</feature>
<feature type="transmembrane region" description="Helical" evidence="1">
    <location>
        <begin position="264"/>
        <end position="292"/>
    </location>
</feature>
<dbReference type="InterPro" id="IPR025646">
    <property type="entry name" value="DUF4350"/>
</dbReference>
<evidence type="ECO:0000256" key="1">
    <source>
        <dbReference type="SAM" id="Phobius"/>
    </source>
</evidence>
<dbReference type="EMBL" id="CP015520">
    <property type="protein sequence ID" value="ANF22248.1"/>
    <property type="molecule type" value="Genomic_DNA"/>
</dbReference>
<keyword evidence="1" id="KW-0472">Membrane</keyword>
<accession>A0A172WFP9</accession>
<keyword evidence="1" id="KW-1133">Transmembrane helix</keyword>
<dbReference type="KEGG" id="tpie:A7C91_02920"/>
<dbReference type="Proteomes" id="UP000076969">
    <property type="component" value="Chromosome"/>
</dbReference>
<name>A0A172WFP9_9EURY</name>
<gene>
    <name evidence="3" type="ORF">A7C91_02920</name>
</gene>
<dbReference type="OrthoDB" id="372296at2157"/>
<keyword evidence="4" id="KW-1185">Reference proteome</keyword>
<dbReference type="InterPro" id="IPR029062">
    <property type="entry name" value="Class_I_gatase-like"/>
</dbReference>
<dbReference type="STRING" id="1712654.A7C91_02920"/>
<organism evidence="3 4">
    <name type="scientific">Thermococcus piezophilus</name>
    <dbReference type="NCBI Taxonomy" id="1712654"/>
    <lineage>
        <taxon>Archaea</taxon>
        <taxon>Methanobacteriati</taxon>
        <taxon>Methanobacteriota</taxon>
        <taxon>Thermococci</taxon>
        <taxon>Thermococcales</taxon>
        <taxon>Thermococcaceae</taxon>
        <taxon>Thermococcus</taxon>
    </lineage>
</organism>
<reference evidence="4" key="1">
    <citation type="journal article" date="2016" name="Syst. Appl. Microbiol.">
        <title>Thermococcus piezophilus sp. nov., a novel hyperthermophilic and piezophilic archaeon with a broad pressure range for growth, isolated from a deepest hydrothermal vent at the Mid-Cayman Rise.</title>
        <authorList>
            <person name="Dalmasso C."/>
            <person name="Oger P."/>
            <person name="Selva G."/>
            <person name="Courtine D."/>
            <person name="L'Haridon S."/>
            <person name="Garlaschelli A."/>
            <person name="Roussel E."/>
            <person name="Miyazaki J."/>
            <person name="Reveillaud J."/>
            <person name="Jebbar M."/>
            <person name="Takai K."/>
            <person name="Maignien L."/>
            <person name="Alain K."/>
        </authorList>
    </citation>
    <scope>NUCLEOTIDE SEQUENCE [LARGE SCALE GENOMIC DNA]</scope>
    <source>
        <strain evidence="4">CDGS</strain>
    </source>
</reference>
<keyword evidence="1" id="KW-0812">Transmembrane</keyword>
<dbReference type="Pfam" id="PF14258">
    <property type="entry name" value="DUF4350"/>
    <property type="match status" value="1"/>
</dbReference>
<dbReference type="RefSeq" id="WP_068664759.1">
    <property type="nucleotide sequence ID" value="NZ_CP015520.1"/>
</dbReference>
<protein>
    <recommendedName>
        <fullName evidence="2">DUF4350 domain-containing protein</fullName>
    </recommendedName>
</protein>
<sequence length="332" mass="37791">MNKTIKYLVLILLIFTLITMPLTVPLFKSSTQYSMFNTNWDGISNFVKLAYGEGKRVAPIFESFDMASISENSGVLVIVGPNMAFTDAEIEQIKTFLERGNTLFIADDFGTGNEILRALNLSVSISNYPLRDFFYEKDDRIIVSVRIENPLLARNVTRIVTNEPSAVFVTGGSEVYASKVAMIKFQRRQYPLMTEVEYGNGRVVILADPDILINQLYGENEPFLRNLIEYLGGDTFYIDEAHHPDFNLYTAGTVTIKRLLPKDIVIRLILVIGILILLKELGIFRAVGRLLWKPVSRFFRRKESPEELALALARERGWDEKEIIEMLERMGG</sequence>